<keyword evidence="2" id="KW-1185">Reference proteome</keyword>
<evidence type="ECO:0000313" key="2">
    <source>
        <dbReference type="Proteomes" id="UP000308600"/>
    </source>
</evidence>
<protein>
    <submittedName>
        <fullName evidence="1">Uncharacterized protein</fullName>
    </submittedName>
</protein>
<proteinExistence type="predicted"/>
<reference evidence="1 2" key="1">
    <citation type="journal article" date="2019" name="Nat. Ecol. Evol.">
        <title>Megaphylogeny resolves global patterns of mushroom evolution.</title>
        <authorList>
            <person name="Varga T."/>
            <person name="Krizsan K."/>
            <person name="Foldi C."/>
            <person name="Dima B."/>
            <person name="Sanchez-Garcia M."/>
            <person name="Sanchez-Ramirez S."/>
            <person name="Szollosi G.J."/>
            <person name="Szarkandi J.G."/>
            <person name="Papp V."/>
            <person name="Albert L."/>
            <person name="Andreopoulos W."/>
            <person name="Angelini C."/>
            <person name="Antonin V."/>
            <person name="Barry K.W."/>
            <person name="Bougher N.L."/>
            <person name="Buchanan P."/>
            <person name="Buyck B."/>
            <person name="Bense V."/>
            <person name="Catcheside P."/>
            <person name="Chovatia M."/>
            <person name="Cooper J."/>
            <person name="Damon W."/>
            <person name="Desjardin D."/>
            <person name="Finy P."/>
            <person name="Geml J."/>
            <person name="Haridas S."/>
            <person name="Hughes K."/>
            <person name="Justo A."/>
            <person name="Karasinski D."/>
            <person name="Kautmanova I."/>
            <person name="Kiss B."/>
            <person name="Kocsube S."/>
            <person name="Kotiranta H."/>
            <person name="LaButti K.M."/>
            <person name="Lechner B.E."/>
            <person name="Liimatainen K."/>
            <person name="Lipzen A."/>
            <person name="Lukacs Z."/>
            <person name="Mihaltcheva S."/>
            <person name="Morgado L.N."/>
            <person name="Niskanen T."/>
            <person name="Noordeloos M.E."/>
            <person name="Ohm R.A."/>
            <person name="Ortiz-Santana B."/>
            <person name="Ovrebo C."/>
            <person name="Racz N."/>
            <person name="Riley R."/>
            <person name="Savchenko A."/>
            <person name="Shiryaev A."/>
            <person name="Soop K."/>
            <person name="Spirin V."/>
            <person name="Szebenyi C."/>
            <person name="Tomsovsky M."/>
            <person name="Tulloss R.E."/>
            <person name="Uehling J."/>
            <person name="Grigoriev I.V."/>
            <person name="Vagvolgyi C."/>
            <person name="Papp T."/>
            <person name="Martin F.M."/>
            <person name="Miettinen O."/>
            <person name="Hibbett D.S."/>
            <person name="Nagy L.G."/>
        </authorList>
    </citation>
    <scope>NUCLEOTIDE SEQUENCE [LARGE SCALE GENOMIC DNA]</scope>
    <source>
        <strain evidence="1 2">NL-1719</strain>
    </source>
</reference>
<organism evidence="1 2">
    <name type="scientific">Pluteus cervinus</name>
    <dbReference type="NCBI Taxonomy" id="181527"/>
    <lineage>
        <taxon>Eukaryota</taxon>
        <taxon>Fungi</taxon>
        <taxon>Dikarya</taxon>
        <taxon>Basidiomycota</taxon>
        <taxon>Agaricomycotina</taxon>
        <taxon>Agaricomycetes</taxon>
        <taxon>Agaricomycetidae</taxon>
        <taxon>Agaricales</taxon>
        <taxon>Pluteineae</taxon>
        <taxon>Pluteaceae</taxon>
        <taxon>Pluteus</taxon>
    </lineage>
</organism>
<evidence type="ECO:0000313" key="1">
    <source>
        <dbReference type="EMBL" id="TFK64188.1"/>
    </source>
</evidence>
<dbReference type="EMBL" id="ML208486">
    <property type="protein sequence ID" value="TFK64188.1"/>
    <property type="molecule type" value="Genomic_DNA"/>
</dbReference>
<sequence>MVIPNFSFSTPSLGLFGLNILPLVIPFLYSNRFHARSTIQRSDGGESDKGLARAPTQWKDVRTKLQREWVASNIGSGFFLFGSANILRIDGISSWEVTRTATLLSLLFALAGMLCGSANIVLLPSLQGTYETSFTDVRFPRRKYWHLWVLITLPFLHLSWAAIQFCSVIYRYSIPHAEDPEHKRSLTVILIGLPMLVCSLLAYHFAEASPFYLHDFEDREPTRSDDAIKVNPA</sequence>
<gene>
    <name evidence="1" type="ORF">BDN72DRAFT_846850</name>
</gene>
<dbReference type="Proteomes" id="UP000308600">
    <property type="component" value="Unassembled WGS sequence"/>
</dbReference>
<name>A0ACD3AE47_9AGAR</name>
<accession>A0ACD3AE47</accession>